<dbReference type="SUPFAM" id="SSF54626">
    <property type="entry name" value="Chalcone isomerase"/>
    <property type="match status" value="1"/>
</dbReference>
<reference evidence="4 5" key="1">
    <citation type="submission" date="2016-02" db="EMBL/GenBank/DDBJ databases">
        <title>Complete genome sequence and transcriptome regulation of the pentose utilising yeast Sugiyamaella lignohabitans.</title>
        <authorList>
            <person name="Bellasio M."/>
            <person name="Peymann A."/>
            <person name="Valli M."/>
            <person name="Sipitzky M."/>
            <person name="Graf A."/>
            <person name="Sauer M."/>
            <person name="Marx H."/>
            <person name="Mattanovich D."/>
        </authorList>
    </citation>
    <scope>NUCLEOTIDE SEQUENCE [LARGE SCALE GENOMIC DNA]</scope>
    <source>
        <strain evidence="4 5">CBS 10342</strain>
    </source>
</reference>
<dbReference type="PANTHER" id="PTHR47284">
    <property type="entry name" value="FATTY-ACID-BINDING PROTEIN 2"/>
    <property type="match status" value="1"/>
</dbReference>
<dbReference type="InterPro" id="IPR016087">
    <property type="entry name" value="Chalcone_isomerase"/>
</dbReference>
<dbReference type="Gene3D" id="3.50.70.10">
    <property type="match status" value="1"/>
</dbReference>
<dbReference type="OrthoDB" id="18193at2759"/>
<dbReference type="RefSeq" id="XP_018735392.1">
    <property type="nucleotide sequence ID" value="XM_018878049.1"/>
</dbReference>
<accession>A0A167DH85</accession>
<dbReference type="Pfam" id="PF16035">
    <property type="entry name" value="Chalcone_2"/>
    <property type="match status" value="1"/>
</dbReference>
<evidence type="ECO:0000256" key="2">
    <source>
        <dbReference type="ARBA" id="ARBA00018755"/>
    </source>
</evidence>
<dbReference type="EMBL" id="CP014501">
    <property type="protein sequence ID" value="ANB12915.1"/>
    <property type="molecule type" value="Genomic_DNA"/>
</dbReference>
<dbReference type="KEGG" id="slb:AWJ20_1193"/>
<feature type="domain" description="Chalcone isomerase" evidence="3">
    <location>
        <begin position="97"/>
        <end position="286"/>
    </location>
</feature>
<name>A0A167DH85_9ASCO</name>
<keyword evidence="5" id="KW-1185">Reference proteome</keyword>
<comment type="similarity">
    <text evidence="1">Belongs to the AIM18/AIM46 family.</text>
</comment>
<gene>
    <name evidence="4" type="primary">AIM18</name>
    <name evidence="4" type="ORF">AWJ20_1193</name>
</gene>
<dbReference type="AlphaFoldDB" id="A0A167DH85"/>
<dbReference type="InterPro" id="IPR036298">
    <property type="entry name" value="Chalcone_isomerase_sf"/>
</dbReference>
<organism evidence="4 5">
    <name type="scientific">Sugiyamaella lignohabitans</name>
    <dbReference type="NCBI Taxonomy" id="796027"/>
    <lineage>
        <taxon>Eukaryota</taxon>
        <taxon>Fungi</taxon>
        <taxon>Dikarya</taxon>
        <taxon>Ascomycota</taxon>
        <taxon>Saccharomycotina</taxon>
        <taxon>Dipodascomycetes</taxon>
        <taxon>Dipodascales</taxon>
        <taxon>Trichomonascaceae</taxon>
        <taxon>Sugiyamaella</taxon>
    </lineage>
</organism>
<dbReference type="InterPro" id="IPR016088">
    <property type="entry name" value="Chalcone_isomerase_3-sand"/>
</dbReference>
<dbReference type="GO" id="GO:0016872">
    <property type="term" value="F:intramolecular lyase activity"/>
    <property type="evidence" value="ECO:0007669"/>
    <property type="project" value="InterPro"/>
</dbReference>
<protein>
    <recommendedName>
        <fullName evidence="2">Altered inheritance of mitochondria protein 18, mitochondrial</fullName>
    </recommendedName>
</protein>
<dbReference type="PANTHER" id="PTHR47284:SF3">
    <property type="entry name" value="FATTY-ACID-BINDING PROTEIN 2"/>
    <property type="match status" value="1"/>
</dbReference>
<dbReference type="Proteomes" id="UP000189580">
    <property type="component" value="Chromosome a"/>
</dbReference>
<evidence type="ECO:0000256" key="1">
    <source>
        <dbReference type="ARBA" id="ARBA00009111"/>
    </source>
</evidence>
<proteinExistence type="inferred from homology"/>
<evidence type="ECO:0000259" key="3">
    <source>
        <dbReference type="Pfam" id="PF16035"/>
    </source>
</evidence>
<sequence>MFRQSGRLATTTLRTRIGAGSRSFTSTATAQLRSRAVFGTTILSGVLVAYTGLQLLDPGMVNPIRLDSPPGKLTSETTVQPDTKVAFPNSISIDKDEFQLLGSGVRSVSFFFQVYAVGIYIAKDDINKVKQVLSSSVSADPAQIQAALLDDVRSGELISKLLAAGTRLSIRIVPVRKTDFGHLRDGFVRAIVGHPRFKQLPADNGGEGIGDLKKAFGRKRSVLKGQILYLNRSTDGKLSIEFYADTKESPDAHEVLGVVDEPLISELLFLKYLSGKNPSSESARQTSVDELSQLVAVH</sequence>
<evidence type="ECO:0000313" key="4">
    <source>
        <dbReference type="EMBL" id="ANB12915.1"/>
    </source>
</evidence>
<evidence type="ECO:0000313" key="5">
    <source>
        <dbReference type="Proteomes" id="UP000189580"/>
    </source>
</evidence>
<dbReference type="GeneID" id="30032968"/>